<evidence type="ECO:0000313" key="3">
    <source>
        <dbReference type="EMBL" id="ACB85067.1"/>
    </source>
</evidence>
<proteinExistence type="predicted"/>
<keyword evidence="4" id="KW-1185">Reference proteome</keyword>
<dbReference type="AlphaFoldDB" id="B2A3W5"/>
<dbReference type="Gene3D" id="3.40.920.10">
    <property type="entry name" value="Pyruvate-ferredoxin oxidoreductase, PFOR, domain III"/>
    <property type="match status" value="1"/>
</dbReference>
<reference evidence="3 4" key="2">
    <citation type="journal article" date="2011" name="J. Bacteriol.">
        <title>Complete genome sequence of the anaerobic, halophilic alkalithermophile Natranaerobius thermophilus JW/NM-WN-LF.</title>
        <authorList>
            <person name="Zhao B."/>
            <person name="Mesbah N.M."/>
            <person name="Dalin E."/>
            <person name="Goodwin L."/>
            <person name="Nolan M."/>
            <person name="Pitluck S."/>
            <person name="Chertkov O."/>
            <person name="Brettin T.S."/>
            <person name="Han J."/>
            <person name="Larimer F.W."/>
            <person name="Land M.L."/>
            <person name="Hauser L."/>
            <person name="Kyrpides N."/>
            <person name="Wiegel J."/>
        </authorList>
    </citation>
    <scope>NUCLEOTIDE SEQUENCE [LARGE SCALE GENOMIC DNA]</scope>
    <source>
        <strain evidence="4">ATCC BAA-1301 / DSM 18059 / JW/NM-WN-LF</strain>
    </source>
</reference>
<dbReference type="InParanoid" id="B2A3W5"/>
<dbReference type="Proteomes" id="UP000001683">
    <property type="component" value="Chromosome"/>
</dbReference>
<sequence>MSRWELRLSGSGGQGLILSGIILASAATKQGKNVIQTQSYGPEARGGASKAEVVISDDEIDYPEVTSPNFLLTLTEEAFYKYKEDISSDCKVLVDSQLNVDDSDLSNLDLYTLPFLETAEKELKRKIVANMVALGATVYFTQVVSHDHMKEAISNYVPQGTEELNWEAFQKGYQLAKEKDN</sequence>
<evidence type="ECO:0000256" key="1">
    <source>
        <dbReference type="ARBA" id="ARBA00023002"/>
    </source>
</evidence>
<dbReference type="RefSeq" id="WP_012447939.1">
    <property type="nucleotide sequence ID" value="NC_010718.1"/>
</dbReference>
<dbReference type="STRING" id="457570.Nther_1484"/>
<gene>
    <name evidence="3" type="ordered locus">Nther_1484</name>
</gene>
<dbReference type="PANTHER" id="PTHR42730">
    <property type="entry name" value="2-OXOGLUTARATE SYNTHASE SUBUNIT KORC"/>
    <property type="match status" value="1"/>
</dbReference>
<evidence type="ECO:0000313" key="4">
    <source>
        <dbReference type="Proteomes" id="UP000001683"/>
    </source>
</evidence>
<dbReference type="PANTHER" id="PTHR42730:SF1">
    <property type="entry name" value="2-OXOGLUTARATE SYNTHASE SUBUNIT KORC"/>
    <property type="match status" value="1"/>
</dbReference>
<organism evidence="3 4">
    <name type="scientific">Natranaerobius thermophilus (strain ATCC BAA-1301 / DSM 18059 / JW/NM-WN-LF)</name>
    <dbReference type="NCBI Taxonomy" id="457570"/>
    <lineage>
        <taxon>Bacteria</taxon>
        <taxon>Bacillati</taxon>
        <taxon>Bacillota</taxon>
        <taxon>Clostridia</taxon>
        <taxon>Natranaerobiales</taxon>
        <taxon>Natranaerobiaceae</taxon>
        <taxon>Natranaerobius</taxon>
    </lineage>
</organism>
<name>B2A3W5_NATTJ</name>
<accession>B2A3W5</accession>
<protein>
    <submittedName>
        <fullName evidence="3">2-oxoglutarate synthase</fullName>
        <ecNumber evidence="3">1.2.7.3</ecNumber>
    </submittedName>
</protein>
<dbReference type="eggNOG" id="COG1014">
    <property type="taxonomic scope" value="Bacteria"/>
</dbReference>
<dbReference type="InterPro" id="IPR052554">
    <property type="entry name" value="2-oxoglutarate_synth_KorC"/>
</dbReference>
<dbReference type="KEGG" id="nth:Nther_1484"/>
<evidence type="ECO:0000259" key="2">
    <source>
        <dbReference type="Pfam" id="PF01558"/>
    </source>
</evidence>
<dbReference type="HOGENOM" id="CLU_087284_0_0_9"/>
<dbReference type="SUPFAM" id="SSF53323">
    <property type="entry name" value="Pyruvate-ferredoxin oxidoreductase, PFOR, domain III"/>
    <property type="match status" value="1"/>
</dbReference>
<dbReference type="InterPro" id="IPR019752">
    <property type="entry name" value="Pyrv/ketoisovalerate_OxRed_cat"/>
</dbReference>
<dbReference type="GO" id="GO:0047553">
    <property type="term" value="F:2-oxoglutarate synthase activity"/>
    <property type="evidence" value="ECO:0007669"/>
    <property type="project" value="UniProtKB-EC"/>
</dbReference>
<dbReference type="Pfam" id="PF01558">
    <property type="entry name" value="POR"/>
    <property type="match status" value="1"/>
</dbReference>
<feature type="domain" description="Pyruvate/ketoisovalerate oxidoreductase catalytic" evidence="2">
    <location>
        <begin position="12"/>
        <end position="174"/>
    </location>
</feature>
<dbReference type="EC" id="1.2.7.3" evidence="3"/>
<dbReference type="EMBL" id="CP001034">
    <property type="protein sequence ID" value="ACB85067.1"/>
    <property type="molecule type" value="Genomic_DNA"/>
</dbReference>
<keyword evidence="1 3" id="KW-0560">Oxidoreductase</keyword>
<reference evidence="3 4" key="1">
    <citation type="submission" date="2008-04" db="EMBL/GenBank/DDBJ databases">
        <title>Complete sequence of chromosome of Natranaerobius thermophilus JW/NM-WN-LF.</title>
        <authorList>
            <consortium name="US DOE Joint Genome Institute"/>
            <person name="Copeland A."/>
            <person name="Lucas S."/>
            <person name="Lapidus A."/>
            <person name="Glavina del Rio T."/>
            <person name="Dalin E."/>
            <person name="Tice H."/>
            <person name="Bruce D."/>
            <person name="Goodwin L."/>
            <person name="Pitluck S."/>
            <person name="Chertkov O."/>
            <person name="Brettin T."/>
            <person name="Detter J.C."/>
            <person name="Han C."/>
            <person name="Kuske C.R."/>
            <person name="Schmutz J."/>
            <person name="Larimer F."/>
            <person name="Land M."/>
            <person name="Hauser L."/>
            <person name="Kyrpides N."/>
            <person name="Lykidis A."/>
            <person name="Mesbah N.M."/>
            <person name="Wiegel J."/>
        </authorList>
    </citation>
    <scope>NUCLEOTIDE SEQUENCE [LARGE SCALE GENOMIC DNA]</scope>
    <source>
        <strain evidence="4">ATCC BAA-1301 / DSM 18059 / JW/NM-WN-LF</strain>
    </source>
</reference>
<dbReference type="InterPro" id="IPR002869">
    <property type="entry name" value="Pyrv_flavodox_OxRed_cen"/>
</dbReference>